<dbReference type="EMBL" id="AFBI03000048">
    <property type="protein sequence ID" value="EJW03029.1"/>
    <property type="molecule type" value="Genomic_DNA"/>
</dbReference>
<dbReference type="InterPro" id="IPR005140">
    <property type="entry name" value="eRF1_Pelota-like_N"/>
</dbReference>
<evidence type="ECO:0000256" key="1">
    <source>
        <dbReference type="ARBA" id="ARBA00001968"/>
    </source>
</evidence>
<organism evidence="7 8">
    <name type="scientific">Edhazardia aedis (strain USNM 41457)</name>
    <name type="common">Microsporidian parasite</name>
    <dbReference type="NCBI Taxonomy" id="1003232"/>
    <lineage>
        <taxon>Eukaryota</taxon>
        <taxon>Fungi</taxon>
        <taxon>Fungi incertae sedis</taxon>
        <taxon>Microsporidia</taxon>
        <taxon>Edhazardia</taxon>
    </lineage>
</organism>
<dbReference type="InterPro" id="IPR038069">
    <property type="entry name" value="Pelota/DOM34_N"/>
</dbReference>
<comment type="subcellular location">
    <subcellularLocation>
        <location evidence="2">Cytoplasm</location>
    </subcellularLocation>
</comment>
<reference evidence="7 8" key="1">
    <citation type="submission" date="2011-08" db="EMBL/GenBank/DDBJ databases">
        <authorList>
            <person name="Liu Z.J."/>
            <person name="Shi F.L."/>
            <person name="Lu J.Q."/>
            <person name="Li M."/>
            <person name="Wang Z.L."/>
        </authorList>
    </citation>
    <scope>NUCLEOTIDE SEQUENCE [LARGE SCALE GENOMIC DNA]</scope>
    <source>
        <strain evidence="7 8">USNM 41457</strain>
    </source>
</reference>
<dbReference type="GO" id="GO:0070651">
    <property type="term" value="P:nonfunctional rRNA decay"/>
    <property type="evidence" value="ECO:0007669"/>
    <property type="project" value="TreeGrafter"/>
</dbReference>
<evidence type="ECO:0000313" key="7">
    <source>
        <dbReference type="EMBL" id="EJW03029.1"/>
    </source>
</evidence>
<gene>
    <name evidence="7" type="ORF">EDEG_02611</name>
</gene>
<dbReference type="InterPro" id="IPR004405">
    <property type="entry name" value="TF_pelota"/>
</dbReference>
<comment type="similarity">
    <text evidence="3">Belongs to the eukaryotic release factor 1 family. Pelota subfamily.</text>
</comment>
<dbReference type="Gene3D" id="3.30.1330.30">
    <property type="match status" value="1"/>
</dbReference>
<accession>J9D663</accession>
<keyword evidence="5" id="KW-0479">Metal-binding</keyword>
<dbReference type="GO" id="GO:0070966">
    <property type="term" value="P:nuclear-transcribed mRNA catabolic process, no-go decay"/>
    <property type="evidence" value="ECO:0007669"/>
    <property type="project" value="InterPro"/>
</dbReference>
<keyword evidence="4" id="KW-0963">Cytoplasm</keyword>
<name>J9D663_EDHAE</name>
<evidence type="ECO:0000259" key="6">
    <source>
        <dbReference type="SMART" id="SM01194"/>
    </source>
</evidence>
<reference evidence="8" key="2">
    <citation type="submission" date="2015-07" db="EMBL/GenBank/DDBJ databases">
        <title>Contrasting host-pathogen interactions and genome evolution in two generalist and specialist microsporidian pathogens of mosquitoes.</title>
        <authorList>
            <consortium name="The Broad Institute Genomics Platform"/>
            <consortium name="The Broad Institute Genome Sequencing Center for Infectious Disease"/>
            <person name="Cuomo C.A."/>
            <person name="Sanscrainte N.D."/>
            <person name="Goldberg J.M."/>
            <person name="Heiman D."/>
            <person name="Young S."/>
            <person name="Zeng Q."/>
            <person name="Becnel J.J."/>
            <person name="Birren B.W."/>
        </authorList>
    </citation>
    <scope>NUCLEOTIDE SEQUENCE [LARGE SCALE GENOMIC DNA]</scope>
    <source>
        <strain evidence="8">USNM 41457</strain>
    </source>
</reference>
<dbReference type="InterPro" id="IPR005142">
    <property type="entry name" value="eRF1_3"/>
</dbReference>
<dbReference type="Pfam" id="PF03465">
    <property type="entry name" value="eRF1_3"/>
    <property type="match status" value="1"/>
</dbReference>
<dbReference type="STRING" id="1003232.J9D663"/>
<dbReference type="SMART" id="SM01194">
    <property type="entry name" value="eRF1_1"/>
    <property type="match status" value="1"/>
</dbReference>
<dbReference type="HOGENOM" id="CLU_023334_1_0_1"/>
<dbReference type="OrthoDB" id="10249111at2759"/>
<dbReference type="GO" id="GO:0005737">
    <property type="term" value="C:cytoplasm"/>
    <property type="evidence" value="ECO:0007669"/>
    <property type="project" value="UniProtKB-SubCell"/>
</dbReference>
<feature type="domain" description="eRF1/Pelota-like N-terminal" evidence="6">
    <location>
        <begin position="1"/>
        <end position="128"/>
    </location>
</feature>
<dbReference type="FunCoup" id="J9D663">
    <property type="interactions" value="133"/>
</dbReference>
<dbReference type="AlphaFoldDB" id="J9D663"/>
<dbReference type="SUPFAM" id="SSF55315">
    <property type="entry name" value="L30e-like"/>
    <property type="match status" value="1"/>
</dbReference>
<dbReference type="Gene3D" id="2.30.30.870">
    <property type="entry name" value="Pelota, domain A"/>
    <property type="match status" value="1"/>
</dbReference>
<dbReference type="InterPro" id="IPR058547">
    <property type="entry name" value="Pelota_N"/>
</dbReference>
<dbReference type="PANTHER" id="PTHR10853">
    <property type="entry name" value="PELOTA"/>
    <property type="match status" value="1"/>
</dbReference>
<evidence type="ECO:0000256" key="2">
    <source>
        <dbReference type="ARBA" id="ARBA00004496"/>
    </source>
</evidence>
<dbReference type="PANTHER" id="PTHR10853:SF0">
    <property type="entry name" value="PROTEIN PELOTA HOMOLOG"/>
    <property type="match status" value="1"/>
</dbReference>
<dbReference type="GO" id="GO:0032790">
    <property type="term" value="P:ribosome disassembly"/>
    <property type="evidence" value="ECO:0007669"/>
    <property type="project" value="TreeGrafter"/>
</dbReference>
<protein>
    <recommendedName>
        <fullName evidence="6">eRF1/Pelota-like N-terminal domain-containing protein</fullName>
    </recommendedName>
</protein>
<proteinExistence type="inferred from homology"/>
<evidence type="ECO:0000256" key="3">
    <source>
        <dbReference type="ARBA" id="ARBA00009504"/>
    </source>
</evidence>
<dbReference type="Pfam" id="PF26356">
    <property type="entry name" value="Pelota_N"/>
    <property type="match status" value="1"/>
</dbReference>
<sequence length="346" mass="39774">MKILKSRIGNKHKDGFLELIPETTDDIYILYNIIDIGDLIKSKTTRKIKMDGKKEALKISVILEIKVVSVDVDLEVGVLFIKGKVYSLNDDIPLHSFHTINIALNHRFKITKETWNVLSLKSIKNTTNYNSTLFVVIHQQQIVFNEVTQNFINTFKRLEYKPKNTKILEKEILNLDLSNYRVIAIASKENQRNDVMKMFQADKNRKNSNKKIIGIKIETEFNDVKRIINELISDVTVSKQFLDADFVEEIKEMGVFLKNLESNVLVAVGLKEVEESIEFGAIKSLLITNSMFKSHDVDIRRKVEDICYSIKGIGAKLCIVPVKHLYGEKLQEIGGICCNLKFEYKD</sequence>
<evidence type="ECO:0000256" key="5">
    <source>
        <dbReference type="ARBA" id="ARBA00022723"/>
    </source>
</evidence>
<dbReference type="VEuPathDB" id="MicrosporidiaDB:EDEG_02611"/>
<dbReference type="GO" id="GO:0070481">
    <property type="term" value="P:nuclear-transcribed mRNA catabolic process, non-stop decay"/>
    <property type="evidence" value="ECO:0007669"/>
    <property type="project" value="InterPro"/>
</dbReference>
<dbReference type="SUPFAM" id="SSF159065">
    <property type="entry name" value="Dom34/Pelota N-terminal domain-like"/>
    <property type="match status" value="1"/>
</dbReference>
<evidence type="ECO:0000313" key="8">
    <source>
        <dbReference type="Proteomes" id="UP000003163"/>
    </source>
</evidence>
<evidence type="ECO:0000256" key="4">
    <source>
        <dbReference type="ARBA" id="ARBA00022490"/>
    </source>
</evidence>
<dbReference type="GO" id="GO:0071025">
    <property type="term" value="P:RNA surveillance"/>
    <property type="evidence" value="ECO:0007669"/>
    <property type="project" value="InterPro"/>
</dbReference>
<keyword evidence="8" id="KW-1185">Reference proteome</keyword>
<dbReference type="GO" id="GO:0046872">
    <property type="term" value="F:metal ion binding"/>
    <property type="evidence" value="ECO:0007669"/>
    <property type="project" value="UniProtKB-KW"/>
</dbReference>
<comment type="cofactor">
    <cofactor evidence="1">
        <name>a divalent metal cation</name>
        <dbReference type="ChEBI" id="CHEBI:60240"/>
    </cofactor>
</comment>
<comment type="caution">
    <text evidence="7">The sequence shown here is derived from an EMBL/GenBank/DDBJ whole genome shotgun (WGS) entry which is preliminary data.</text>
</comment>
<dbReference type="Proteomes" id="UP000003163">
    <property type="component" value="Unassembled WGS sequence"/>
</dbReference>
<dbReference type="InParanoid" id="J9D663"/>
<dbReference type="OMA" id="LKMIILC"/>
<dbReference type="InterPro" id="IPR029064">
    <property type="entry name" value="Ribosomal_eL30-like_sf"/>
</dbReference>